<sequence length="141" mass="16032">MQHAGAVFRYLCLQVHDGKCNAGKCNAGTKAKTGECAHSYDALHAHEQPGGESRRVETRDCASVSFKISTFCRPLLFYSNEFLPRDHCRLLDPELKSGLEEQRCSCTDWICWIPPVEERLKEQYSTLSSHRIYYSKLASSQ</sequence>
<name>A0A1D1VB50_RAMVA</name>
<dbReference type="EMBL" id="BDGG01000005">
    <property type="protein sequence ID" value="GAU98866.1"/>
    <property type="molecule type" value="Genomic_DNA"/>
</dbReference>
<gene>
    <name evidence="1" type="primary">RvY_09950-1</name>
    <name evidence="1" type="synonym">RvY_09950.1</name>
    <name evidence="1" type="ORF">RvY_09950</name>
</gene>
<dbReference type="AlphaFoldDB" id="A0A1D1VB50"/>
<organism evidence="1 2">
    <name type="scientific">Ramazzottius varieornatus</name>
    <name type="common">Water bear</name>
    <name type="synonym">Tardigrade</name>
    <dbReference type="NCBI Taxonomy" id="947166"/>
    <lineage>
        <taxon>Eukaryota</taxon>
        <taxon>Metazoa</taxon>
        <taxon>Ecdysozoa</taxon>
        <taxon>Tardigrada</taxon>
        <taxon>Eutardigrada</taxon>
        <taxon>Parachela</taxon>
        <taxon>Hypsibioidea</taxon>
        <taxon>Ramazzottiidae</taxon>
        <taxon>Ramazzottius</taxon>
    </lineage>
</organism>
<proteinExistence type="predicted"/>
<keyword evidence="2" id="KW-1185">Reference proteome</keyword>
<comment type="caution">
    <text evidence="1">The sequence shown here is derived from an EMBL/GenBank/DDBJ whole genome shotgun (WGS) entry which is preliminary data.</text>
</comment>
<dbReference type="Proteomes" id="UP000186922">
    <property type="component" value="Unassembled WGS sequence"/>
</dbReference>
<evidence type="ECO:0000313" key="1">
    <source>
        <dbReference type="EMBL" id="GAU98866.1"/>
    </source>
</evidence>
<accession>A0A1D1VB50</accession>
<reference evidence="1 2" key="1">
    <citation type="journal article" date="2016" name="Nat. Commun.">
        <title>Extremotolerant tardigrade genome and improved radiotolerance of human cultured cells by tardigrade-unique protein.</title>
        <authorList>
            <person name="Hashimoto T."/>
            <person name="Horikawa D.D."/>
            <person name="Saito Y."/>
            <person name="Kuwahara H."/>
            <person name="Kozuka-Hata H."/>
            <person name="Shin-I T."/>
            <person name="Minakuchi Y."/>
            <person name="Ohishi K."/>
            <person name="Motoyama A."/>
            <person name="Aizu T."/>
            <person name="Enomoto A."/>
            <person name="Kondo K."/>
            <person name="Tanaka S."/>
            <person name="Hara Y."/>
            <person name="Koshikawa S."/>
            <person name="Sagara H."/>
            <person name="Miura T."/>
            <person name="Yokobori S."/>
            <person name="Miyagawa K."/>
            <person name="Suzuki Y."/>
            <person name="Kubo T."/>
            <person name="Oyama M."/>
            <person name="Kohara Y."/>
            <person name="Fujiyama A."/>
            <person name="Arakawa K."/>
            <person name="Katayama T."/>
            <person name="Toyoda A."/>
            <person name="Kunieda T."/>
        </authorList>
    </citation>
    <scope>NUCLEOTIDE SEQUENCE [LARGE SCALE GENOMIC DNA]</scope>
    <source>
        <strain evidence="1 2">YOKOZUNA-1</strain>
    </source>
</reference>
<evidence type="ECO:0000313" key="2">
    <source>
        <dbReference type="Proteomes" id="UP000186922"/>
    </source>
</evidence>
<protein>
    <submittedName>
        <fullName evidence="1">Uncharacterized protein</fullName>
    </submittedName>
</protein>